<gene>
    <name evidence="3" type="ORF">AQPE_1661</name>
</gene>
<dbReference type="InterPro" id="IPR011761">
    <property type="entry name" value="ATP-grasp"/>
</dbReference>
<dbReference type="KEGG" id="anf:AQPE_1661"/>
<dbReference type="PROSITE" id="PS50975">
    <property type="entry name" value="ATP_GRASP"/>
    <property type="match status" value="1"/>
</dbReference>
<accession>A0A5K7S7K9</accession>
<dbReference type="AlphaFoldDB" id="A0A5K7S7K9"/>
<dbReference type="InterPro" id="IPR013815">
    <property type="entry name" value="ATP_grasp_subdomain_1"/>
</dbReference>
<dbReference type="SUPFAM" id="SSF51735">
    <property type="entry name" value="NAD(P)-binding Rossmann-fold domains"/>
    <property type="match status" value="1"/>
</dbReference>
<dbReference type="InterPro" id="IPR003781">
    <property type="entry name" value="CoA-bd"/>
</dbReference>
<evidence type="ECO:0000259" key="2">
    <source>
        <dbReference type="PROSITE" id="PS50975"/>
    </source>
</evidence>
<dbReference type="EMBL" id="AP018694">
    <property type="protein sequence ID" value="BBE17510.1"/>
    <property type="molecule type" value="Genomic_DNA"/>
</dbReference>
<dbReference type="InterPro" id="IPR036291">
    <property type="entry name" value="NAD(P)-bd_dom_sf"/>
</dbReference>
<dbReference type="Pfam" id="PF13380">
    <property type="entry name" value="CoA_binding_2"/>
    <property type="match status" value="1"/>
</dbReference>
<dbReference type="Gene3D" id="3.30.1490.20">
    <property type="entry name" value="ATP-grasp fold, A domain"/>
    <property type="match status" value="1"/>
</dbReference>
<reference evidence="3" key="1">
    <citation type="journal article" date="2020" name="Int. J. Syst. Evol. Microbiol.">
        <title>Aquipluma nitroreducens gen. nov. sp. nov., a novel facultatively anaerobic bacterium isolated from a freshwater lake.</title>
        <authorList>
            <person name="Watanabe M."/>
            <person name="Kojima H."/>
            <person name="Fukui M."/>
        </authorList>
    </citation>
    <scope>NUCLEOTIDE SEQUENCE</scope>
    <source>
        <strain evidence="3">MeG22</strain>
    </source>
</reference>
<dbReference type="GO" id="GO:0005524">
    <property type="term" value="F:ATP binding"/>
    <property type="evidence" value="ECO:0007669"/>
    <property type="project" value="UniProtKB-UniRule"/>
</dbReference>
<dbReference type="PANTHER" id="PTHR42793:SF1">
    <property type="entry name" value="PEPTIDYL-LYSINE N-ACETYLTRANSFERASE PATZ"/>
    <property type="match status" value="1"/>
</dbReference>
<keyword evidence="1" id="KW-0067">ATP-binding</keyword>
<dbReference type="GO" id="GO:0046872">
    <property type="term" value="F:metal ion binding"/>
    <property type="evidence" value="ECO:0007669"/>
    <property type="project" value="InterPro"/>
</dbReference>
<dbReference type="Pfam" id="PF13549">
    <property type="entry name" value="ATP-grasp_5"/>
    <property type="match status" value="1"/>
</dbReference>
<dbReference type="SUPFAM" id="SSF56059">
    <property type="entry name" value="Glutathione synthetase ATP-binding domain-like"/>
    <property type="match status" value="1"/>
</dbReference>
<organism evidence="3 4">
    <name type="scientific">Aquipluma nitroreducens</name>
    <dbReference type="NCBI Taxonomy" id="2010828"/>
    <lineage>
        <taxon>Bacteria</taxon>
        <taxon>Pseudomonadati</taxon>
        <taxon>Bacteroidota</taxon>
        <taxon>Bacteroidia</taxon>
        <taxon>Marinilabiliales</taxon>
        <taxon>Prolixibacteraceae</taxon>
        <taxon>Aquipluma</taxon>
    </lineage>
</organism>
<proteinExistence type="predicted"/>
<keyword evidence="4" id="KW-1185">Reference proteome</keyword>
<name>A0A5K7S7K9_9BACT</name>
<dbReference type="Pfam" id="PF13607">
    <property type="entry name" value="Succ_CoA_lig"/>
    <property type="match status" value="1"/>
</dbReference>
<evidence type="ECO:0000313" key="4">
    <source>
        <dbReference type="Proteomes" id="UP001193389"/>
    </source>
</evidence>
<dbReference type="InterPro" id="IPR016102">
    <property type="entry name" value="Succinyl-CoA_synth-like"/>
</dbReference>
<evidence type="ECO:0000313" key="3">
    <source>
        <dbReference type="EMBL" id="BBE17510.1"/>
    </source>
</evidence>
<dbReference type="Gene3D" id="3.40.50.720">
    <property type="entry name" value="NAD(P)-binding Rossmann-like Domain"/>
    <property type="match status" value="1"/>
</dbReference>
<dbReference type="InterPro" id="IPR032875">
    <property type="entry name" value="Succ_CoA_lig_flav_dom"/>
</dbReference>
<evidence type="ECO:0000256" key="1">
    <source>
        <dbReference type="PROSITE-ProRule" id="PRU00409"/>
    </source>
</evidence>
<dbReference type="Gene3D" id="3.30.470.20">
    <property type="entry name" value="ATP-grasp fold, B domain"/>
    <property type="match status" value="1"/>
</dbReference>
<protein>
    <submittedName>
        <fullName evidence="3">Acetyl-CoA synthetase alpha and beta chains</fullName>
    </submittedName>
</protein>
<dbReference type="PANTHER" id="PTHR42793">
    <property type="entry name" value="COA BINDING DOMAIN CONTAINING PROTEIN"/>
    <property type="match status" value="1"/>
</dbReference>
<sequence length="692" mass="74943">MSMITKELIAPKSIAVVGASNNTTKPGGKLLKNLLDNNFKGDLYVVNPGSNDVQGVKSYPSINDLPLVEMAVLAIPAAACVEAVEILATQKGTKGFIIISAGFSEESEEGRILEQKIVKIIQENNACLIGPNCIGVITYAHTSVFTTPIPKLEQMSCDLISSSGATAVFIMESGIPKGLHFASVFSVGNSAQNGVEEILEFMDEVFNPETSTRVKLLYVESIKNPDKLLKHASSLIRKGCKIAAIKAGSSEAGSRAAASHTGAMANSDLAVEALFRKAGIVRCYGREELTTVANIFHCKPMKGKRLAIITHAGGPAVMLTDALEDGGLKIPHIEDCEAKTRLKNQLFAGSSVENPIDFLATGNAEQLAAIIDACENDFDKIDGMAVIFGSPGLSPVRDVYQVLNEKMRTCKKPIFPILPSLINVKDDMAYFISEGNVIFPDEVLLGKALTSILKTAKPSEEKIFLDDIDIPEIRRIVDRAEDGFQSPEIIHRLFAAAGIPMVREITVATEDAAIEAAKKIRFPLVMKVVGPIHKTDVGGVVLNVQDMETVQREFKRLIQINDTTAVLMAEMASGIELFLGAKYEDKFGHIILCGIGGIFVEVFKDVTSGLAPLTMCEAAAMIKNLRAYRIIKGYRGKNGVKERKFAEIMVRLSTLLRFAVEIKELDINPLLGDGDKIIAVDARIRIEKKSLP</sequence>
<dbReference type="SMART" id="SM00881">
    <property type="entry name" value="CoA_binding"/>
    <property type="match status" value="1"/>
</dbReference>
<dbReference type="Gene3D" id="3.40.50.261">
    <property type="entry name" value="Succinyl-CoA synthetase domains"/>
    <property type="match status" value="2"/>
</dbReference>
<dbReference type="SUPFAM" id="SSF52210">
    <property type="entry name" value="Succinyl-CoA synthetase domains"/>
    <property type="match status" value="2"/>
</dbReference>
<keyword evidence="1" id="KW-0547">Nucleotide-binding</keyword>
<dbReference type="Proteomes" id="UP001193389">
    <property type="component" value="Chromosome"/>
</dbReference>
<feature type="domain" description="ATP-grasp" evidence="2">
    <location>
        <begin position="491"/>
        <end position="527"/>
    </location>
</feature>